<feature type="region of interest" description="Disordered" evidence="1">
    <location>
        <begin position="321"/>
        <end position="363"/>
    </location>
</feature>
<keyword evidence="3" id="KW-1185">Reference proteome</keyword>
<dbReference type="AlphaFoldDB" id="A0A0D3J2Z6"/>
<evidence type="ECO:0000313" key="3">
    <source>
        <dbReference type="Proteomes" id="UP000013827"/>
    </source>
</evidence>
<reference evidence="3" key="1">
    <citation type="journal article" date="2013" name="Nature">
        <title>Pan genome of the phytoplankton Emiliania underpins its global distribution.</title>
        <authorList>
            <person name="Read B.A."/>
            <person name="Kegel J."/>
            <person name="Klute M.J."/>
            <person name="Kuo A."/>
            <person name="Lefebvre S.C."/>
            <person name="Maumus F."/>
            <person name="Mayer C."/>
            <person name="Miller J."/>
            <person name="Monier A."/>
            <person name="Salamov A."/>
            <person name="Young J."/>
            <person name="Aguilar M."/>
            <person name="Claverie J.M."/>
            <person name="Frickenhaus S."/>
            <person name="Gonzalez K."/>
            <person name="Herman E.K."/>
            <person name="Lin Y.C."/>
            <person name="Napier J."/>
            <person name="Ogata H."/>
            <person name="Sarno A.F."/>
            <person name="Shmutz J."/>
            <person name="Schroeder D."/>
            <person name="de Vargas C."/>
            <person name="Verret F."/>
            <person name="von Dassow P."/>
            <person name="Valentin K."/>
            <person name="Van de Peer Y."/>
            <person name="Wheeler G."/>
            <person name="Dacks J.B."/>
            <person name="Delwiche C.F."/>
            <person name="Dyhrman S.T."/>
            <person name="Glockner G."/>
            <person name="John U."/>
            <person name="Richards T."/>
            <person name="Worden A.Z."/>
            <person name="Zhang X."/>
            <person name="Grigoriev I.V."/>
            <person name="Allen A.E."/>
            <person name="Bidle K."/>
            <person name="Borodovsky M."/>
            <person name="Bowler C."/>
            <person name="Brownlee C."/>
            <person name="Cock J.M."/>
            <person name="Elias M."/>
            <person name="Gladyshev V.N."/>
            <person name="Groth M."/>
            <person name="Guda C."/>
            <person name="Hadaegh A."/>
            <person name="Iglesias-Rodriguez M.D."/>
            <person name="Jenkins J."/>
            <person name="Jones B.M."/>
            <person name="Lawson T."/>
            <person name="Leese F."/>
            <person name="Lindquist E."/>
            <person name="Lobanov A."/>
            <person name="Lomsadze A."/>
            <person name="Malik S.B."/>
            <person name="Marsh M.E."/>
            <person name="Mackinder L."/>
            <person name="Mock T."/>
            <person name="Mueller-Roeber B."/>
            <person name="Pagarete A."/>
            <person name="Parker M."/>
            <person name="Probert I."/>
            <person name="Quesneville H."/>
            <person name="Raines C."/>
            <person name="Rensing S.A."/>
            <person name="Riano-Pachon D.M."/>
            <person name="Richier S."/>
            <person name="Rokitta S."/>
            <person name="Shiraiwa Y."/>
            <person name="Soanes D.M."/>
            <person name="van der Giezen M."/>
            <person name="Wahlund T.M."/>
            <person name="Williams B."/>
            <person name="Wilson W."/>
            <person name="Wolfe G."/>
            <person name="Wurch L.L."/>
        </authorList>
    </citation>
    <scope>NUCLEOTIDE SEQUENCE</scope>
</reference>
<dbReference type="Proteomes" id="UP000013827">
    <property type="component" value="Unassembled WGS sequence"/>
</dbReference>
<dbReference type="RefSeq" id="XP_005770310.1">
    <property type="nucleotide sequence ID" value="XM_005770253.1"/>
</dbReference>
<dbReference type="HOGENOM" id="CLU_589802_0_0_1"/>
<dbReference type="KEGG" id="ehx:EMIHUDRAFT_451353"/>
<sequence>MGPAGLLVAVAATVKPSAHAQCAACARVTSLLGDLLNRTKESLEVSRRVHEEAATKIQKAQTKRWLKNEYHVALRAAIEEEMDMVCKRDELVATRALSLACAELIDAHIDELPRAILDADAGFCAKAVHGCDSETMEASARAFTSSLRSEAPPAAGENATADGLVARLVGSTINRWVHAAGASGHALVMLHEGPRSAPADGAADPVAALFYRLAAAANGSAAARPLLRYGQLDVAANDPPVDTPPPPSGAGSRLVLWRRQAGTAAPPVALPEPGEDGLGGRSDEEVRTRLLQWLSSTLNTHEGGALRGALQLSLVRERREAKEAGSAGSTEAAEAKGGKGKGKGKEKPPPRRKAKASETRPPAAVARAQECELCGLVFERMEMTLSSTRAELALSKDAAERRQAQIDGVQKAQTRRWLKLEYAQNLAAALEDMVDGMCSGVGLKNAACKPEPTGEPQRWVGARCSALVDAAADALQRAALDGRDATACASLLRGCSSRAQ</sequence>
<dbReference type="GeneID" id="17263940"/>
<evidence type="ECO:0008006" key="4">
    <source>
        <dbReference type="Google" id="ProtNLM"/>
    </source>
</evidence>
<feature type="region of interest" description="Disordered" evidence="1">
    <location>
        <begin position="263"/>
        <end position="282"/>
    </location>
</feature>
<reference evidence="2" key="2">
    <citation type="submission" date="2024-10" db="UniProtKB">
        <authorList>
            <consortium name="EnsemblProtists"/>
        </authorList>
    </citation>
    <scope>IDENTIFICATION</scope>
</reference>
<evidence type="ECO:0000313" key="2">
    <source>
        <dbReference type="EnsemblProtists" id="EOD17881"/>
    </source>
</evidence>
<name>A0A0D3J2Z6_EMIH1</name>
<dbReference type="PaxDb" id="2903-EOD17881"/>
<feature type="compositionally biased region" description="Basic and acidic residues" evidence="1">
    <location>
        <begin position="333"/>
        <end position="349"/>
    </location>
</feature>
<protein>
    <recommendedName>
        <fullName evidence="4">Saposin B-type domain-containing protein</fullName>
    </recommendedName>
</protein>
<organism evidence="2 3">
    <name type="scientific">Emiliania huxleyi (strain CCMP1516)</name>
    <dbReference type="NCBI Taxonomy" id="280463"/>
    <lineage>
        <taxon>Eukaryota</taxon>
        <taxon>Haptista</taxon>
        <taxon>Haptophyta</taxon>
        <taxon>Prymnesiophyceae</taxon>
        <taxon>Isochrysidales</taxon>
        <taxon>Noelaerhabdaceae</taxon>
        <taxon>Emiliania</taxon>
    </lineage>
</organism>
<accession>A0A0D3J2Z6</accession>
<evidence type="ECO:0000256" key="1">
    <source>
        <dbReference type="SAM" id="MobiDB-lite"/>
    </source>
</evidence>
<proteinExistence type="predicted"/>
<dbReference type="EnsemblProtists" id="EOD17881">
    <property type="protein sequence ID" value="EOD17881"/>
    <property type="gene ID" value="EMIHUDRAFT_451353"/>
</dbReference>